<dbReference type="KEGG" id="lhf:JCM16775_0289"/>
<name>A0A510JH97_9FUSO</name>
<dbReference type="AlphaFoldDB" id="A0A510JH97"/>
<dbReference type="Proteomes" id="UP000321892">
    <property type="component" value="Chromosome"/>
</dbReference>
<keyword evidence="3" id="KW-1185">Reference proteome</keyword>
<evidence type="ECO:0000256" key="1">
    <source>
        <dbReference type="SAM" id="SignalP"/>
    </source>
</evidence>
<feature type="chain" id="PRO_5021935987" evidence="1">
    <location>
        <begin position="19"/>
        <end position="171"/>
    </location>
</feature>
<evidence type="ECO:0000313" key="3">
    <source>
        <dbReference type="Proteomes" id="UP000321892"/>
    </source>
</evidence>
<accession>A0A510JH97</accession>
<organism evidence="2 3">
    <name type="scientific">Leptotrichia hofstadii</name>
    <dbReference type="NCBI Taxonomy" id="157688"/>
    <lineage>
        <taxon>Bacteria</taxon>
        <taxon>Fusobacteriati</taxon>
        <taxon>Fusobacteriota</taxon>
        <taxon>Fusobacteriia</taxon>
        <taxon>Fusobacteriales</taxon>
        <taxon>Leptotrichiaceae</taxon>
        <taxon>Leptotrichia</taxon>
    </lineage>
</organism>
<dbReference type="RefSeq" id="WP_026745224.1">
    <property type="nucleotide sequence ID" value="NZ_AP019823.1"/>
</dbReference>
<gene>
    <name evidence="2" type="ORF">JCM16775_0289</name>
</gene>
<dbReference type="OrthoDB" id="80406at2"/>
<feature type="signal peptide" evidence="1">
    <location>
        <begin position="1"/>
        <end position="18"/>
    </location>
</feature>
<dbReference type="EMBL" id="AP019823">
    <property type="protein sequence ID" value="BBM37605.1"/>
    <property type="molecule type" value="Genomic_DNA"/>
</dbReference>
<sequence>MKKILLVMMLMFSTFMFGNPEFEKSYGESITSTLKFGMTKQEFAKIIQKKALSNSHDEGNYAVYYYANVKDPLGIERQLNSFNFVDGRLVSSVFDSQTTDAEHEQIIKMYIKNQNRLSKEKMTKLEAKGRLLLYNSKKTIEIARMMDHTFITVQTAAPRVLEYKIRSIKQN</sequence>
<evidence type="ECO:0000313" key="2">
    <source>
        <dbReference type="EMBL" id="BBM37605.1"/>
    </source>
</evidence>
<proteinExistence type="predicted"/>
<protein>
    <submittedName>
        <fullName evidence="2">Uncharacterized protein</fullName>
    </submittedName>
</protein>
<reference evidence="2 3" key="1">
    <citation type="submission" date="2019-07" db="EMBL/GenBank/DDBJ databases">
        <title>Complete Genome Sequence of Leptotrichia hofstadii Strain JCM16775.</title>
        <authorList>
            <person name="Watanabe S."/>
            <person name="Cui L."/>
        </authorList>
    </citation>
    <scope>NUCLEOTIDE SEQUENCE [LARGE SCALE GENOMIC DNA]</scope>
    <source>
        <strain evidence="2 3">JCM16775</strain>
    </source>
</reference>
<keyword evidence="1" id="KW-0732">Signal</keyword>